<dbReference type="Proteomes" id="UP000501926">
    <property type="component" value="Chromosome"/>
</dbReference>
<dbReference type="PANTHER" id="PTHR21485">
    <property type="entry name" value="HAD SUPERFAMILY MEMBERS CMAS AND KDSC"/>
    <property type="match status" value="1"/>
</dbReference>
<dbReference type="GO" id="GO:0008781">
    <property type="term" value="F:N-acylneuraminate cytidylyltransferase activity"/>
    <property type="evidence" value="ECO:0007669"/>
    <property type="project" value="UniProtKB-EC"/>
</dbReference>
<accession>A0A6G7GY43</accession>
<dbReference type="RefSeq" id="WP_164995607.1">
    <property type="nucleotide sequence ID" value="NZ_CP049055.1"/>
</dbReference>
<dbReference type="CDD" id="cd02513">
    <property type="entry name" value="CMP-NeuAc_Synthase"/>
    <property type="match status" value="1"/>
</dbReference>
<gene>
    <name evidence="1" type="ORF">KsCSTR_47500</name>
</gene>
<dbReference type="Gene3D" id="3.90.550.10">
    <property type="entry name" value="Spore Coat Polysaccharide Biosynthesis Protein SpsA, Chain A"/>
    <property type="match status" value="1"/>
</dbReference>
<evidence type="ECO:0000313" key="1">
    <source>
        <dbReference type="EMBL" id="QII14127.1"/>
    </source>
</evidence>
<dbReference type="EMBL" id="CP049055">
    <property type="protein sequence ID" value="QII14127.1"/>
    <property type="molecule type" value="Genomic_DNA"/>
</dbReference>
<keyword evidence="1" id="KW-0808">Transferase</keyword>
<reference evidence="1 2" key="1">
    <citation type="submission" date="2020-02" db="EMBL/GenBank/DDBJ databases">
        <title>Newly sequenced genome of strain CSTR1 showed variability in Candidatus Kuenenia stuttgartiensis genomes.</title>
        <authorList>
            <person name="Ding C."/>
            <person name="Adrian L."/>
        </authorList>
    </citation>
    <scope>NUCLEOTIDE SEQUENCE [LARGE SCALE GENOMIC DNA]</scope>
    <source>
        <strain evidence="1 2">CSTR1</strain>
    </source>
</reference>
<organism evidence="1 2">
    <name type="scientific">Kuenenia stuttgartiensis</name>
    <dbReference type="NCBI Taxonomy" id="174633"/>
    <lineage>
        <taxon>Bacteria</taxon>
        <taxon>Pseudomonadati</taxon>
        <taxon>Planctomycetota</taxon>
        <taxon>Candidatus Brocadiia</taxon>
        <taxon>Candidatus Brocadiales</taxon>
        <taxon>Candidatus Brocadiaceae</taxon>
        <taxon>Candidatus Kuenenia</taxon>
    </lineage>
</organism>
<keyword evidence="1" id="KW-0548">Nucleotidyltransferase</keyword>
<dbReference type="SUPFAM" id="SSF53448">
    <property type="entry name" value="Nucleotide-diphospho-sugar transferases"/>
    <property type="match status" value="1"/>
</dbReference>
<dbReference type="InterPro" id="IPR050793">
    <property type="entry name" value="CMP-NeuNAc_synthase"/>
</dbReference>
<evidence type="ECO:0000313" key="2">
    <source>
        <dbReference type="Proteomes" id="UP000501926"/>
    </source>
</evidence>
<dbReference type="PANTHER" id="PTHR21485:SF6">
    <property type="entry name" value="N-ACYLNEURAMINATE CYTIDYLYLTRANSFERASE-RELATED"/>
    <property type="match status" value="1"/>
</dbReference>
<dbReference type="AlphaFoldDB" id="A0A6G7GY43"/>
<dbReference type="InterPro" id="IPR029044">
    <property type="entry name" value="Nucleotide-diphossugar_trans"/>
</dbReference>
<sequence>MKVVAIVPARGGSKGVPKKNIRLLGGYPLIAYSIVAAKLTKQIDRVVVSTDSEEIAEISRYYKADVPFIRPQEYAQDHSPDNDFVVHAIRWFEKHEGKAPKLLVHLRPTTPLRNPAVMDQAITEIFKYPDATCLRSAHPCTESPFKWFLKKDDGFFTGLQTNDMDALNRPRQMFPTVYVPDGYVDILKTDFIKNSDSIHGNRVLAFISPFCREVDTIDDFEMLEFQVRKEGSPLLTYLKDHFSSKR</sequence>
<dbReference type="Pfam" id="PF02348">
    <property type="entry name" value="CTP_transf_3"/>
    <property type="match status" value="1"/>
</dbReference>
<protein>
    <submittedName>
        <fullName evidence="1">N-Acetylneuraminate cytidylyltransferase</fullName>
        <ecNumber evidence="1">2.7.7.43</ecNumber>
    </submittedName>
</protein>
<dbReference type="EC" id="2.7.7.43" evidence="1"/>
<dbReference type="InterPro" id="IPR003329">
    <property type="entry name" value="Cytidylyl_trans"/>
</dbReference>
<name>A0A6G7GY43_KUEST</name>
<proteinExistence type="predicted"/>